<comment type="similarity">
    <text evidence="2">Belongs to the NGG1 family.</text>
</comment>
<keyword evidence="5" id="KW-0539">Nucleus</keyword>
<dbReference type="InterPro" id="IPR019340">
    <property type="entry name" value="Histone_AcTrfase_su3"/>
</dbReference>
<feature type="compositionally biased region" description="Basic and acidic residues" evidence="6">
    <location>
        <begin position="173"/>
        <end position="183"/>
    </location>
</feature>
<keyword evidence="4" id="KW-0804">Transcription</keyword>
<name>A0A1L0D2G7_9ASCO</name>
<dbReference type="EMBL" id="LT635764">
    <property type="protein sequence ID" value="SGZ50660.1"/>
    <property type="molecule type" value="Genomic_DNA"/>
</dbReference>
<evidence type="ECO:0000256" key="2">
    <source>
        <dbReference type="ARBA" id="ARBA00005330"/>
    </source>
</evidence>
<evidence type="ECO:0000256" key="5">
    <source>
        <dbReference type="ARBA" id="ARBA00023242"/>
    </source>
</evidence>
<feature type="compositionally biased region" description="Acidic residues" evidence="6">
    <location>
        <begin position="84"/>
        <end position="95"/>
    </location>
</feature>
<dbReference type="AlphaFoldDB" id="A0A1L0D2G7"/>
<dbReference type="Proteomes" id="UP000182259">
    <property type="component" value="Chromosome I"/>
</dbReference>
<feature type="compositionally biased region" description="Acidic residues" evidence="6">
    <location>
        <begin position="128"/>
        <end position="159"/>
    </location>
</feature>
<reference evidence="7 8" key="1">
    <citation type="submission" date="2016-10" db="EMBL/GenBank/DDBJ databases">
        <authorList>
            <person name="de Groot N.N."/>
        </authorList>
    </citation>
    <scope>NUCLEOTIDE SEQUENCE [LARGE SCALE GENOMIC DNA]</scope>
    <source>
        <strain evidence="7 8">PYCC 4715</strain>
    </source>
</reference>
<dbReference type="GO" id="GO:0005634">
    <property type="term" value="C:nucleus"/>
    <property type="evidence" value="ECO:0007669"/>
    <property type="project" value="UniProtKB-SubCell"/>
</dbReference>
<evidence type="ECO:0000256" key="6">
    <source>
        <dbReference type="SAM" id="MobiDB-lite"/>
    </source>
</evidence>
<feature type="region of interest" description="Disordered" evidence="6">
    <location>
        <begin position="77"/>
        <end position="202"/>
    </location>
</feature>
<evidence type="ECO:0000256" key="3">
    <source>
        <dbReference type="ARBA" id="ARBA00023015"/>
    </source>
</evidence>
<dbReference type="Pfam" id="PF10198">
    <property type="entry name" value="Ada3"/>
    <property type="match status" value="1"/>
</dbReference>
<comment type="subcellular location">
    <subcellularLocation>
        <location evidence="1">Nucleus</location>
    </subcellularLocation>
</comment>
<dbReference type="GO" id="GO:0006357">
    <property type="term" value="P:regulation of transcription by RNA polymerase II"/>
    <property type="evidence" value="ECO:0007669"/>
    <property type="project" value="TreeGrafter"/>
</dbReference>
<evidence type="ECO:0000256" key="4">
    <source>
        <dbReference type="ARBA" id="ARBA00023163"/>
    </source>
</evidence>
<sequence length="636" mass="71659">MARLLATTTLDDIIDELRLKYDSSVGLLDGNAIREIPSLNTLQNLTKLLTKLSRNLDEIEQGDKELLVQVDKYLEPLEDKQDEDKEIIDGDEEQSESGTKRDLEGADLEEESIPLAKRRKQSSKADPEDPEDLEDVELAQEPNENNEDDVVANEAEEGGDTNMTESVTAETDDTLKVNSKDDPVPPVQSGSFTQDNDTRLKNPKSEFVASQTLSASAIAELGLFSEDNNGLETQGKDYLKRKYGVASYPENDLKDLLPGEIPDVDFSKTKAPSNQVQFTTYQSYIESFFRPFSNEDINFANEKFVIPPELEHLSYDPLVSPYLIPKLGVFYADVWAEEDAALRSKLSSPGVQKPPLESYKPKGDGEGLVDEKMLTEDVSCGPLSNRLLSAILSVHEANRTDDMDKENGVGESDIKKEDSIMDDNLFSDDVATQLDSGDAYKVTSDVNDFYSMEERLKRELKYIGIFMNLPSMDDDKPKRPGNIIDSDDWIIEKEDDEICSEIRALQEELKGSVIRNRQRKKYLIPILEDQLAYQEYCTILDDLDKQVDQAYIKRLKAKSKKKKTQEVTNTAQQQAANSGLRALLDKRRRWIDSIGKLFPPAETMKRIPRDSIFKNEVQSDDEEGDAVVDVVNEETA</sequence>
<evidence type="ECO:0000256" key="1">
    <source>
        <dbReference type="ARBA" id="ARBA00004123"/>
    </source>
</evidence>
<proteinExistence type="inferred from homology"/>
<keyword evidence="3" id="KW-0805">Transcription regulation</keyword>
<feature type="region of interest" description="Disordered" evidence="6">
    <location>
        <begin position="617"/>
        <end position="636"/>
    </location>
</feature>
<dbReference type="GO" id="GO:0003713">
    <property type="term" value="F:transcription coactivator activity"/>
    <property type="evidence" value="ECO:0007669"/>
    <property type="project" value="TreeGrafter"/>
</dbReference>
<dbReference type="GO" id="GO:0000124">
    <property type="term" value="C:SAGA complex"/>
    <property type="evidence" value="ECO:0007669"/>
    <property type="project" value="TreeGrafter"/>
</dbReference>
<organism evidence="7 8">
    <name type="scientific">Sungouiella intermedia</name>
    <dbReference type="NCBI Taxonomy" id="45354"/>
    <lineage>
        <taxon>Eukaryota</taxon>
        <taxon>Fungi</taxon>
        <taxon>Dikarya</taxon>
        <taxon>Ascomycota</taxon>
        <taxon>Saccharomycotina</taxon>
        <taxon>Pichiomycetes</taxon>
        <taxon>Metschnikowiaceae</taxon>
        <taxon>Sungouiella</taxon>
    </lineage>
</organism>
<evidence type="ECO:0000313" key="7">
    <source>
        <dbReference type="EMBL" id="SGZ50660.1"/>
    </source>
</evidence>
<accession>A0A1L0D2G7</accession>
<dbReference type="PANTHER" id="PTHR13556">
    <property type="entry name" value="TRANSCRIPTIONAL ADAPTER 3-RELATED"/>
    <property type="match status" value="1"/>
</dbReference>
<evidence type="ECO:0000313" key="8">
    <source>
        <dbReference type="Proteomes" id="UP000182259"/>
    </source>
</evidence>
<feature type="compositionally biased region" description="Acidic residues" evidence="6">
    <location>
        <begin position="618"/>
        <end position="636"/>
    </location>
</feature>
<protein>
    <submittedName>
        <fullName evidence="7">CIC11C00000001218</fullName>
    </submittedName>
</protein>
<dbReference type="PANTHER" id="PTHR13556:SF2">
    <property type="entry name" value="TRANSCRIPTIONAL ADAPTER 3"/>
    <property type="match status" value="1"/>
</dbReference>
<gene>
    <name evidence="7" type="ORF">SAMEA4029009_CIC11G00000001218</name>
</gene>